<evidence type="ECO:0008006" key="3">
    <source>
        <dbReference type="Google" id="ProtNLM"/>
    </source>
</evidence>
<dbReference type="AlphaFoldDB" id="A0AAU8ICA4"/>
<protein>
    <recommendedName>
        <fullName evidence="3">LPXTG cell wall anchor domain-containing protein</fullName>
    </recommendedName>
</protein>
<feature type="transmembrane region" description="Helical" evidence="1">
    <location>
        <begin position="74"/>
        <end position="93"/>
    </location>
</feature>
<keyword evidence="1" id="KW-1133">Transmembrane helix</keyword>
<proteinExistence type="predicted"/>
<dbReference type="EMBL" id="CP159510">
    <property type="protein sequence ID" value="XCJ15814.1"/>
    <property type="molecule type" value="Genomic_DNA"/>
</dbReference>
<dbReference type="RefSeq" id="WP_353947571.1">
    <property type="nucleotide sequence ID" value="NZ_CP159510.1"/>
</dbReference>
<gene>
    <name evidence="2" type="ORF">ABNN70_08750</name>
</gene>
<name>A0AAU8ICA4_9BACL</name>
<keyword evidence="1" id="KW-0812">Transmembrane</keyword>
<evidence type="ECO:0000313" key="2">
    <source>
        <dbReference type="EMBL" id="XCJ15814.1"/>
    </source>
</evidence>
<keyword evidence="1" id="KW-0472">Membrane</keyword>
<organism evidence="2">
    <name type="scientific">Sporolactobacillus sp. Y61</name>
    <dbReference type="NCBI Taxonomy" id="3160863"/>
    <lineage>
        <taxon>Bacteria</taxon>
        <taxon>Bacillati</taxon>
        <taxon>Bacillota</taxon>
        <taxon>Bacilli</taxon>
        <taxon>Bacillales</taxon>
        <taxon>Sporolactobacillaceae</taxon>
        <taxon>Sporolactobacillus</taxon>
    </lineage>
</organism>
<feature type="transmembrane region" description="Helical" evidence="1">
    <location>
        <begin position="6"/>
        <end position="24"/>
    </location>
</feature>
<evidence type="ECO:0000256" key="1">
    <source>
        <dbReference type="SAM" id="Phobius"/>
    </source>
</evidence>
<sequence>MSLQDDLIMMTGILLIIAGIVLILKKRKCTLPSLLKRRLRLPSRFFATLGIILLLAGTALIISPLLIVNMGLDFWIVFFLGVLACLMLLIMFFL</sequence>
<feature type="transmembrane region" description="Helical" evidence="1">
    <location>
        <begin position="45"/>
        <end position="68"/>
    </location>
</feature>
<accession>A0AAU8ICA4</accession>
<reference evidence="2" key="1">
    <citation type="submission" date="2024-06" db="EMBL/GenBank/DDBJ databases">
        <authorList>
            <person name="Fan A."/>
            <person name="Zhang F.Y."/>
            <person name="Zhang L."/>
        </authorList>
    </citation>
    <scope>NUCLEOTIDE SEQUENCE</scope>
    <source>
        <strain evidence="2">Y61</strain>
    </source>
</reference>